<keyword evidence="2" id="KW-0560">Oxidoreductase</keyword>
<dbReference type="Gene3D" id="3.30.70.100">
    <property type="match status" value="1"/>
</dbReference>
<dbReference type="EC" id="1.-.-.-" evidence="2"/>
<accession>A0AB38G110</accession>
<evidence type="ECO:0000313" key="2">
    <source>
        <dbReference type="EMBL" id="SQA65021.1"/>
    </source>
</evidence>
<evidence type="ECO:0000313" key="1">
    <source>
        <dbReference type="EMBL" id="RKR63882.1"/>
    </source>
</evidence>
<organism evidence="2 3">
    <name type="scientific">Yokenella regensburgei</name>
    <dbReference type="NCBI Taxonomy" id="158877"/>
    <lineage>
        <taxon>Bacteria</taxon>
        <taxon>Pseudomonadati</taxon>
        <taxon>Pseudomonadota</taxon>
        <taxon>Gammaproteobacteria</taxon>
        <taxon>Enterobacterales</taxon>
        <taxon>Enterobacteriaceae</taxon>
        <taxon>Yokenella</taxon>
    </lineage>
</organism>
<dbReference type="InterPro" id="IPR011008">
    <property type="entry name" value="Dimeric_a/b-barrel"/>
</dbReference>
<dbReference type="GeneID" id="66902635"/>
<reference evidence="1 4" key="2">
    <citation type="submission" date="2018-10" db="EMBL/GenBank/DDBJ databases">
        <title>Genomic Encyclopedia of Type Strains, Phase IV (KMG-IV): sequencing the most valuable type-strain genomes for metagenomic binning, comparative biology and taxonomic classification.</title>
        <authorList>
            <person name="Goeker M."/>
        </authorList>
    </citation>
    <scope>NUCLEOTIDE SEQUENCE [LARGE SCALE GENOMIC DNA]</scope>
    <source>
        <strain evidence="1 4">DSM 5079</strain>
    </source>
</reference>
<dbReference type="Pfam" id="PF08803">
    <property type="entry name" value="ydhR"/>
    <property type="match status" value="1"/>
</dbReference>
<dbReference type="PANTHER" id="PTHR39169:SF1">
    <property type="entry name" value="MONOOXYGENASE YDHR-RELATED"/>
    <property type="match status" value="1"/>
</dbReference>
<dbReference type="InterPro" id="IPR014910">
    <property type="entry name" value="YdhR"/>
</dbReference>
<keyword evidence="4" id="KW-1185">Reference proteome</keyword>
<dbReference type="RefSeq" id="WP_038256605.1">
    <property type="nucleotide sequence ID" value="NZ_CAKMYC010000003.1"/>
</dbReference>
<dbReference type="AlphaFoldDB" id="A0AB38G110"/>
<name>A0AB38G110_9ENTR</name>
<dbReference type="EMBL" id="RBIZ01000003">
    <property type="protein sequence ID" value="RKR63882.1"/>
    <property type="molecule type" value="Genomic_DNA"/>
</dbReference>
<comment type="caution">
    <text evidence="2">The sequence shown here is derived from an EMBL/GenBank/DDBJ whole genome shotgun (WGS) entry which is preliminary data.</text>
</comment>
<gene>
    <name evidence="2" type="primary">ydhR</name>
    <name evidence="1" type="ORF">C7387_0554</name>
    <name evidence="2" type="ORF">NCTC11967_04038</name>
</gene>
<dbReference type="SUPFAM" id="SSF54909">
    <property type="entry name" value="Dimeric alpha+beta barrel"/>
    <property type="match status" value="1"/>
</dbReference>
<dbReference type="Proteomes" id="UP000267341">
    <property type="component" value="Unassembled WGS sequence"/>
</dbReference>
<evidence type="ECO:0000313" key="4">
    <source>
        <dbReference type="Proteomes" id="UP000267341"/>
    </source>
</evidence>
<dbReference type="GO" id="GO:0004497">
    <property type="term" value="F:monooxygenase activity"/>
    <property type="evidence" value="ECO:0007669"/>
    <property type="project" value="UniProtKB-KW"/>
</dbReference>
<keyword evidence="2" id="KW-0503">Monooxygenase</keyword>
<proteinExistence type="predicted"/>
<reference evidence="2 3" key="1">
    <citation type="submission" date="2018-06" db="EMBL/GenBank/DDBJ databases">
        <authorList>
            <consortium name="Pathogen Informatics"/>
            <person name="Doyle S."/>
        </authorList>
    </citation>
    <scope>NUCLEOTIDE SEQUENCE [LARGE SCALE GENOMIC DNA]</scope>
    <source>
        <strain evidence="2 3">NCTC11967</strain>
    </source>
</reference>
<evidence type="ECO:0000313" key="3">
    <source>
        <dbReference type="Proteomes" id="UP000251313"/>
    </source>
</evidence>
<dbReference type="Proteomes" id="UP000251313">
    <property type="component" value="Unassembled WGS sequence"/>
</dbReference>
<dbReference type="PANTHER" id="PTHR39169">
    <property type="match status" value="1"/>
</dbReference>
<protein>
    <submittedName>
        <fullName evidence="2">Monooxygenase ydhR</fullName>
        <ecNumber evidence="2">1.-.-.-</ecNumber>
    </submittedName>
</protein>
<sequence>MSKKLLQLHFAFHGPFGAEMSEQLVELAESINHEPGFIWKVWTESAANQEAGGIYLFEDENTAMAYVKKHTARLKPLGVEEVIFKIFDVNEPLTTLNHGKLS</sequence>
<dbReference type="NCBIfam" id="NF008333">
    <property type="entry name" value="PRK11118.1"/>
    <property type="match status" value="1"/>
</dbReference>
<dbReference type="EMBL" id="UAVL01000020">
    <property type="protein sequence ID" value="SQA65021.1"/>
    <property type="molecule type" value="Genomic_DNA"/>
</dbReference>